<accession>A0A401ILG4</accession>
<name>A0A401ILG4_APHSA</name>
<evidence type="ECO:0000313" key="1">
    <source>
        <dbReference type="EMBL" id="GBF82092.1"/>
    </source>
</evidence>
<organism evidence="1 2">
    <name type="scientific">Aphanothece sacrum FPU1</name>
    <dbReference type="NCBI Taxonomy" id="1920663"/>
    <lineage>
        <taxon>Bacteria</taxon>
        <taxon>Bacillati</taxon>
        <taxon>Cyanobacteriota</taxon>
        <taxon>Cyanophyceae</taxon>
        <taxon>Oscillatoriophycideae</taxon>
        <taxon>Chroococcales</taxon>
        <taxon>Aphanothecaceae</taxon>
        <taxon>Aphanothece</taxon>
    </lineage>
</organism>
<keyword evidence="2" id="KW-1185">Reference proteome</keyword>
<comment type="caution">
    <text evidence="1">The sequence shown here is derived from an EMBL/GenBank/DDBJ whole genome shotgun (WGS) entry which is preliminary data.</text>
</comment>
<gene>
    <name evidence="1" type="ORF">AsFPU1_3518</name>
</gene>
<reference evidence="2" key="1">
    <citation type="submission" date="2017-05" db="EMBL/GenBank/DDBJ databases">
        <title>Physiological properties and genetic analysis related to exopolysaccharide production of fresh-water unicellular cyanobacterium Aphanothece sacrum, Suizenji Nori, that has been cultured as a food source in Japan.</title>
        <authorList>
            <person name="Kanesaki Y."/>
            <person name="Yoshikawa S."/>
            <person name="Ohki K."/>
        </authorList>
    </citation>
    <scope>NUCLEOTIDE SEQUENCE [LARGE SCALE GENOMIC DNA]</scope>
    <source>
        <strain evidence="2">FPU1</strain>
    </source>
</reference>
<evidence type="ECO:0000313" key="2">
    <source>
        <dbReference type="Proteomes" id="UP000287247"/>
    </source>
</evidence>
<dbReference type="RefSeq" id="WP_124974404.1">
    <property type="nucleotide sequence ID" value="NZ_BDQK01000015.1"/>
</dbReference>
<dbReference type="Proteomes" id="UP000287247">
    <property type="component" value="Unassembled WGS sequence"/>
</dbReference>
<dbReference type="AlphaFoldDB" id="A0A401ILG4"/>
<proteinExistence type="predicted"/>
<sequence>MYLGDNLTDLLIETIIEKYKEHEAELGPYSIPTKETIQIMNGILDVVHSVDLVMSEDLQEGHISVTVLHAKTSRSDNTFAVGFSGGKKSQNNFHKIHKKILDRGDTPNFIYTPGLGILKIVNKTDFTPDQLIRDGQEKGDLAIYFQYEMVGGVDWPCGEPKALRILNAIGGGELLGYASCWIAHSHLATPHRMNVSFIDSRLSFMLPCELCKKHFDQIKGTVKVAKTES</sequence>
<protein>
    <submittedName>
        <fullName evidence="1">Alpha globin</fullName>
    </submittedName>
</protein>
<dbReference type="EMBL" id="BDQK01000015">
    <property type="protein sequence ID" value="GBF82092.1"/>
    <property type="molecule type" value="Genomic_DNA"/>
</dbReference>